<protein>
    <submittedName>
        <fullName evidence="3">ACT domain containing protein</fullName>
    </submittedName>
</protein>
<dbReference type="Pfam" id="PF21631">
    <property type="entry name" value="A9CJY8-like_N"/>
    <property type="match status" value="1"/>
</dbReference>
<dbReference type="GO" id="GO:0046394">
    <property type="term" value="P:carboxylic acid biosynthetic process"/>
    <property type="evidence" value="ECO:0007669"/>
    <property type="project" value="UniProtKB-ARBA"/>
</dbReference>
<dbReference type="Gene3D" id="3.30.2130.10">
    <property type="entry name" value="VC0802-like"/>
    <property type="match status" value="1"/>
</dbReference>
<dbReference type="OrthoDB" id="58529at2759"/>
<dbReference type="InterPro" id="IPR027795">
    <property type="entry name" value="CASTOR_ACT_dom"/>
</dbReference>
<proteinExistence type="predicted"/>
<accession>A0A9P3PGW6</accession>
<dbReference type="GO" id="GO:0006520">
    <property type="term" value="P:amino acid metabolic process"/>
    <property type="evidence" value="ECO:0007669"/>
    <property type="project" value="UniProtKB-ARBA"/>
</dbReference>
<dbReference type="PANTHER" id="PTHR31131:SF6">
    <property type="entry name" value="CASTOR ACT DOMAIN-CONTAINING PROTEIN"/>
    <property type="match status" value="1"/>
</dbReference>
<dbReference type="InterPro" id="IPR016540">
    <property type="entry name" value="UCP008459"/>
</dbReference>
<organism evidence="3 4">
    <name type="scientific">Lyophyllum shimeji</name>
    <name type="common">Hon-shimeji</name>
    <name type="synonym">Tricholoma shimeji</name>
    <dbReference type="NCBI Taxonomy" id="47721"/>
    <lineage>
        <taxon>Eukaryota</taxon>
        <taxon>Fungi</taxon>
        <taxon>Dikarya</taxon>
        <taxon>Basidiomycota</taxon>
        <taxon>Agaricomycotina</taxon>
        <taxon>Agaricomycetes</taxon>
        <taxon>Agaricomycetidae</taxon>
        <taxon>Agaricales</taxon>
        <taxon>Tricholomatineae</taxon>
        <taxon>Lyophyllaceae</taxon>
        <taxon>Lyophyllum</taxon>
    </lineage>
</organism>
<keyword evidence="4" id="KW-1185">Reference proteome</keyword>
<evidence type="ECO:0000313" key="3">
    <source>
        <dbReference type="EMBL" id="GLB35850.1"/>
    </source>
</evidence>
<reference evidence="3" key="1">
    <citation type="submission" date="2022-07" db="EMBL/GenBank/DDBJ databases">
        <title>The genome of Lyophyllum shimeji provides insight into the initial evolution of ectomycorrhizal fungal genome.</title>
        <authorList>
            <person name="Kobayashi Y."/>
            <person name="Shibata T."/>
            <person name="Hirakawa H."/>
            <person name="Shigenobu S."/>
            <person name="Nishiyama T."/>
            <person name="Yamada A."/>
            <person name="Hasebe M."/>
            <person name="Kawaguchi M."/>
        </authorList>
    </citation>
    <scope>NUCLEOTIDE SEQUENCE</scope>
    <source>
        <strain evidence="3">AT787</strain>
    </source>
</reference>
<name>A0A9P3PGW6_LYOSH</name>
<dbReference type="AlphaFoldDB" id="A0A9P3PGW6"/>
<dbReference type="InterPro" id="IPR049447">
    <property type="entry name" value="A9CJY8-like_N"/>
</dbReference>
<sequence length="138" mass="15282">MPPPSNHPSLYLQVQPGSFFVIKLPSDEGIPPWVLEELASTKSFFSVTRTTEEISIVGESHETIPEHSKEFSTWTCIKIMGPMEHDLTGIMASFTAPLKEAKVPIIAMSTWNTDYILVPTKQVTSATAVLKSDGWTFV</sequence>
<comment type="caution">
    <text evidence="3">The sequence shown here is derived from an EMBL/GenBank/DDBJ whole genome shotgun (WGS) entry which is preliminary data.</text>
</comment>
<feature type="domain" description="A9CJY8-like N-terminal" evidence="2">
    <location>
        <begin position="17"/>
        <end position="66"/>
    </location>
</feature>
<dbReference type="PIRSF" id="PIRSF008459">
    <property type="entry name" value="UCP008459"/>
    <property type="match status" value="1"/>
</dbReference>
<dbReference type="PANTHER" id="PTHR31131">
    <property type="entry name" value="CHROMOSOME 1, WHOLE GENOME SHOTGUN SEQUENCE"/>
    <property type="match status" value="1"/>
</dbReference>
<dbReference type="Pfam" id="PF13840">
    <property type="entry name" value="ACT_7"/>
    <property type="match status" value="1"/>
</dbReference>
<dbReference type="InterPro" id="IPR051719">
    <property type="entry name" value="CASTOR_mTORC1"/>
</dbReference>
<feature type="domain" description="CASTOR ACT" evidence="1">
    <location>
        <begin position="73"/>
        <end position="131"/>
    </location>
</feature>
<dbReference type="InterPro" id="IPR045865">
    <property type="entry name" value="ACT-like_dom_sf"/>
</dbReference>
<evidence type="ECO:0000259" key="1">
    <source>
        <dbReference type="Pfam" id="PF13840"/>
    </source>
</evidence>
<dbReference type="SUPFAM" id="SSF55021">
    <property type="entry name" value="ACT-like"/>
    <property type="match status" value="2"/>
</dbReference>
<dbReference type="Proteomes" id="UP001063166">
    <property type="component" value="Unassembled WGS sequence"/>
</dbReference>
<gene>
    <name evidence="3" type="ORF">LshimejAT787_0301380</name>
</gene>
<evidence type="ECO:0000259" key="2">
    <source>
        <dbReference type="Pfam" id="PF21631"/>
    </source>
</evidence>
<evidence type="ECO:0000313" key="4">
    <source>
        <dbReference type="Proteomes" id="UP001063166"/>
    </source>
</evidence>
<dbReference type="EMBL" id="BRPK01000003">
    <property type="protein sequence ID" value="GLB35850.1"/>
    <property type="molecule type" value="Genomic_DNA"/>
</dbReference>